<dbReference type="GO" id="GO:0003700">
    <property type="term" value="F:DNA-binding transcription factor activity"/>
    <property type="evidence" value="ECO:0007669"/>
    <property type="project" value="InterPro"/>
</dbReference>
<dbReference type="Pfam" id="PF04542">
    <property type="entry name" value="Sigma70_r2"/>
    <property type="match status" value="1"/>
</dbReference>
<evidence type="ECO:0000313" key="3">
    <source>
        <dbReference type="Proteomes" id="UP000051439"/>
    </source>
</evidence>
<dbReference type="PATRIC" id="fig|1423766.4.peg.478"/>
<dbReference type="EMBL" id="AZEB01000011">
    <property type="protein sequence ID" value="KRL21907.1"/>
    <property type="molecule type" value="Genomic_DNA"/>
</dbReference>
<dbReference type="Gene3D" id="1.10.1740.10">
    <property type="match status" value="1"/>
</dbReference>
<reference evidence="2 3" key="1">
    <citation type="journal article" date="2015" name="Genome Announc.">
        <title>Expanding the biotechnology potential of lactobacilli through comparative genomics of 213 strains and associated genera.</title>
        <authorList>
            <person name="Sun Z."/>
            <person name="Harris H.M."/>
            <person name="McCann A."/>
            <person name="Guo C."/>
            <person name="Argimon S."/>
            <person name="Zhang W."/>
            <person name="Yang X."/>
            <person name="Jeffery I.B."/>
            <person name="Cooney J.C."/>
            <person name="Kagawa T.F."/>
            <person name="Liu W."/>
            <person name="Song Y."/>
            <person name="Salvetti E."/>
            <person name="Wrobel A."/>
            <person name="Rasinkangas P."/>
            <person name="Parkhill J."/>
            <person name="Rea M.C."/>
            <person name="O'Sullivan O."/>
            <person name="Ritari J."/>
            <person name="Douillard F.P."/>
            <person name="Paul Ross R."/>
            <person name="Yang R."/>
            <person name="Briner A.E."/>
            <person name="Felis G.E."/>
            <person name="de Vos W.M."/>
            <person name="Barrangou R."/>
            <person name="Klaenhammer T.R."/>
            <person name="Caufield P.W."/>
            <person name="Cui Y."/>
            <person name="Zhang H."/>
            <person name="O'Toole P.W."/>
        </authorList>
    </citation>
    <scope>NUCLEOTIDE SEQUENCE [LARGE SCALE GENOMIC DNA]</scope>
    <source>
        <strain evidence="2 3">DSM 19906</strain>
    </source>
</reference>
<dbReference type="InterPro" id="IPR007627">
    <property type="entry name" value="RNA_pol_sigma70_r2"/>
</dbReference>
<dbReference type="GO" id="GO:0006352">
    <property type="term" value="P:DNA-templated transcription initiation"/>
    <property type="evidence" value="ECO:0007669"/>
    <property type="project" value="InterPro"/>
</dbReference>
<comment type="caution">
    <text evidence="2">The sequence shown here is derived from an EMBL/GenBank/DDBJ whole genome shotgun (WGS) entry which is preliminary data.</text>
</comment>
<dbReference type="NCBIfam" id="TIGR02937">
    <property type="entry name" value="sigma70-ECF"/>
    <property type="match status" value="1"/>
</dbReference>
<gene>
    <name evidence="2" type="ORF">FC98_GL000466</name>
</gene>
<proteinExistence type="predicted"/>
<dbReference type="Proteomes" id="UP000051439">
    <property type="component" value="Unassembled WGS sequence"/>
</dbReference>
<evidence type="ECO:0000313" key="2">
    <source>
        <dbReference type="EMBL" id="KRL21907.1"/>
    </source>
</evidence>
<dbReference type="RefSeq" id="WP_054655412.1">
    <property type="nucleotide sequence ID" value="NZ_AZEB01000011.1"/>
</dbReference>
<dbReference type="AlphaFoldDB" id="A0A0R1NY79"/>
<name>A0A0R1NY79_9LACO</name>
<keyword evidence="3" id="KW-1185">Reference proteome</keyword>
<dbReference type="SUPFAM" id="SSF88946">
    <property type="entry name" value="Sigma2 domain of RNA polymerase sigma factors"/>
    <property type="match status" value="1"/>
</dbReference>
<accession>A0A0R1NY79</accession>
<sequence>MITDEEMKIIELAGKGDGDALEKLFKLYHPVLRKIRRNYFVGGMENDDLDQEAILVLYRSAQKFESGRNVSFGSYYSHNLRNRIFDLIRSNNAQKRLPADAIKSIEADQSFYATTVADITAWNPEHSAIIDEELHRLYKSCSELERRALSLVFPNSPNPTFKMAAHRSILNAFERCRQKYEQDKLTLLELNARITMLVRRCQDGTEKSCFSLFSLWIKELYDPR</sequence>
<dbReference type="InterPro" id="IPR014284">
    <property type="entry name" value="RNA_pol_sigma-70_dom"/>
</dbReference>
<evidence type="ECO:0000259" key="1">
    <source>
        <dbReference type="Pfam" id="PF04542"/>
    </source>
</evidence>
<protein>
    <submittedName>
        <fullName evidence="2">Sigma-70 region 2</fullName>
    </submittedName>
</protein>
<organism evidence="2 3">
    <name type="scientific">Lentilactobacillus kisonensis DSM 19906 = JCM 15041</name>
    <dbReference type="NCBI Taxonomy" id="1423766"/>
    <lineage>
        <taxon>Bacteria</taxon>
        <taxon>Bacillati</taxon>
        <taxon>Bacillota</taxon>
        <taxon>Bacilli</taxon>
        <taxon>Lactobacillales</taxon>
        <taxon>Lactobacillaceae</taxon>
        <taxon>Lentilactobacillus</taxon>
    </lineage>
</organism>
<feature type="domain" description="RNA polymerase sigma-70 region 2" evidence="1">
    <location>
        <begin position="24"/>
        <end position="92"/>
    </location>
</feature>
<dbReference type="InterPro" id="IPR013325">
    <property type="entry name" value="RNA_pol_sigma_r2"/>
</dbReference>